<sequence length="258" mass="28721">MLSYQHLFHAGNLADVQKHALLAVMLDYLTQKDKPLTYIETHAGRGLYDLGSEEALKTGEAEAGIAIAESWFPAQHPYRNRLNEIRASYGPLAYPGSPMIAALSLRDQDTLHLAELHPQEHQHLRHALNPWSAHIYQKDGFDLALAITPPTPRRGLMLIDPSYEVKADYDAIPKHIANINRKWNVGIIALWYPLLTGGPHGPMLKALAAQFPEALRSEVRFPPAREGHRMEGSGMFIVNAPYGLADEAAKIEAQFKAL</sequence>
<comment type="function">
    <text evidence="1">Specifically methylates the adenine in position 2030 of 23S rRNA.</text>
</comment>
<comment type="subunit">
    <text evidence="1">Monomer.</text>
</comment>
<dbReference type="HAMAP" id="MF_00934">
    <property type="entry name" value="23SrRNA_methyltr_J"/>
    <property type="match status" value="1"/>
</dbReference>
<keyword evidence="1" id="KW-0694">RNA-binding</keyword>
<feature type="binding site" evidence="1">
    <location>
        <begin position="139"/>
        <end position="140"/>
    </location>
    <ligand>
        <name>S-adenosyl-L-methionine</name>
        <dbReference type="ChEBI" id="CHEBI:59789"/>
    </ligand>
</feature>
<keyword evidence="3" id="KW-1185">Reference proteome</keyword>
<dbReference type="GO" id="GO:0036307">
    <property type="term" value="F:23S rRNA (adenine(2030)-N(6))-methyltransferase activity"/>
    <property type="evidence" value="ECO:0007669"/>
    <property type="project" value="UniProtKB-UniRule"/>
</dbReference>
<comment type="catalytic activity">
    <reaction evidence="1">
        <text>adenosine(2030) in 23S rRNA + S-adenosyl-L-methionine = N(6)-methyladenosine(2030) in 23S rRNA + S-adenosyl-L-homocysteine + H(+)</text>
        <dbReference type="Rhea" id="RHEA:43736"/>
        <dbReference type="Rhea" id="RHEA-COMP:10668"/>
        <dbReference type="Rhea" id="RHEA-COMP:10669"/>
        <dbReference type="ChEBI" id="CHEBI:15378"/>
        <dbReference type="ChEBI" id="CHEBI:57856"/>
        <dbReference type="ChEBI" id="CHEBI:59789"/>
        <dbReference type="ChEBI" id="CHEBI:74411"/>
        <dbReference type="ChEBI" id="CHEBI:74449"/>
        <dbReference type="EC" id="2.1.1.266"/>
    </reaction>
</comment>
<proteinExistence type="inferred from homology"/>
<feature type="binding site" evidence="1">
    <location>
        <position position="42"/>
    </location>
    <ligand>
        <name>S-adenosyl-L-methionine</name>
        <dbReference type="ChEBI" id="CHEBI:59789"/>
    </ligand>
</feature>
<dbReference type="GO" id="GO:0003723">
    <property type="term" value="F:RNA binding"/>
    <property type="evidence" value="ECO:0007669"/>
    <property type="project" value="UniProtKB-UniRule"/>
</dbReference>
<dbReference type="Gene3D" id="3.40.50.150">
    <property type="entry name" value="Vaccinia Virus protein VP39"/>
    <property type="match status" value="1"/>
</dbReference>
<comment type="similarity">
    <text evidence="1">Belongs to the RlmJ family.</text>
</comment>
<dbReference type="Pfam" id="PF04378">
    <property type="entry name" value="RsmJ"/>
    <property type="match status" value="1"/>
</dbReference>
<dbReference type="PANTHER" id="PTHR37426">
    <property type="entry name" value="RIBOSOMAL RNA LARGE SUBUNIT METHYLTRANSFERASE J"/>
    <property type="match status" value="1"/>
</dbReference>
<feature type="binding site" evidence="1">
    <location>
        <position position="115"/>
    </location>
    <ligand>
        <name>S-adenosyl-L-methionine</name>
        <dbReference type="ChEBI" id="CHEBI:59789"/>
    </ligand>
</feature>
<feature type="site" description="Interaction with substrate rRNA" evidence="1">
    <location>
        <position position="4"/>
    </location>
</feature>
<dbReference type="InterPro" id="IPR029063">
    <property type="entry name" value="SAM-dependent_MTases_sf"/>
</dbReference>
<evidence type="ECO:0000256" key="1">
    <source>
        <dbReference type="HAMAP-Rule" id="MF_00934"/>
    </source>
</evidence>
<dbReference type="PANTHER" id="PTHR37426:SF1">
    <property type="entry name" value="RIBOSOMAL RNA LARGE SUBUNIT METHYLTRANSFERASE J"/>
    <property type="match status" value="1"/>
</dbReference>
<name>A0AA37X375_9RHOB</name>
<dbReference type="Proteomes" id="UP001157355">
    <property type="component" value="Unassembled WGS sequence"/>
</dbReference>
<dbReference type="GO" id="GO:0005829">
    <property type="term" value="C:cytosol"/>
    <property type="evidence" value="ECO:0007669"/>
    <property type="project" value="TreeGrafter"/>
</dbReference>
<feature type="binding site" evidence="1">
    <location>
        <position position="160"/>
    </location>
    <ligand>
        <name>S-adenosyl-L-methionine</name>
        <dbReference type="ChEBI" id="CHEBI:59789"/>
    </ligand>
</feature>
<evidence type="ECO:0000313" key="2">
    <source>
        <dbReference type="EMBL" id="GLS87980.1"/>
    </source>
</evidence>
<evidence type="ECO:0000313" key="3">
    <source>
        <dbReference type="Proteomes" id="UP001157355"/>
    </source>
</evidence>
<feature type="active site" description="Proton acceptor" evidence="1">
    <location>
        <position position="160"/>
    </location>
</feature>
<dbReference type="InterPro" id="IPR007473">
    <property type="entry name" value="RlmJ"/>
</dbReference>
<keyword evidence="1" id="KW-0808">Transferase</keyword>
<dbReference type="EMBL" id="BSPP01000010">
    <property type="protein sequence ID" value="GLS87980.1"/>
    <property type="molecule type" value="Genomic_DNA"/>
</dbReference>
<dbReference type="GO" id="GO:0070475">
    <property type="term" value="P:rRNA base methylation"/>
    <property type="evidence" value="ECO:0007669"/>
    <property type="project" value="UniProtKB-UniRule"/>
</dbReference>
<accession>A0AA37X375</accession>
<dbReference type="RefSeq" id="WP_284326141.1">
    <property type="nucleotide sequence ID" value="NZ_BSPP01000010.1"/>
</dbReference>
<feature type="binding site" evidence="1">
    <location>
        <position position="19"/>
    </location>
    <ligand>
        <name>S-adenosyl-L-methionine</name>
        <dbReference type="ChEBI" id="CHEBI:59789"/>
    </ligand>
</feature>
<organism evidence="2 3">
    <name type="scientific">Cypionkella aquatica</name>
    <dbReference type="NCBI Taxonomy" id="1756042"/>
    <lineage>
        <taxon>Bacteria</taxon>
        <taxon>Pseudomonadati</taxon>
        <taxon>Pseudomonadota</taxon>
        <taxon>Alphaproteobacteria</taxon>
        <taxon>Rhodobacterales</taxon>
        <taxon>Paracoccaceae</taxon>
        <taxon>Cypionkella</taxon>
    </lineage>
</organism>
<protein>
    <recommendedName>
        <fullName evidence="1">Ribosomal RNA large subunit methyltransferase J</fullName>
        <ecNumber evidence="1">2.1.1.266</ecNumber>
    </recommendedName>
    <alternativeName>
        <fullName evidence="1">23S rRNA (adenine(2030)-N6)-methyltransferase</fullName>
    </alternativeName>
    <alternativeName>
        <fullName evidence="1">23S rRNA m6A2030 methyltransferase</fullName>
    </alternativeName>
</protein>
<dbReference type="EC" id="2.1.1.266" evidence="1"/>
<keyword evidence="1" id="KW-0698">rRNA processing</keyword>
<feature type="binding site" evidence="1">
    <location>
        <position position="97"/>
    </location>
    <ligand>
        <name>S-adenosyl-L-methionine</name>
        <dbReference type="ChEBI" id="CHEBI:59789"/>
    </ligand>
</feature>
<dbReference type="SUPFAM" id="SSF53335">
    <property type="entry name" value="S-adenosyl-L-methionine-dependent methyltransferases"/>
    <property type="match status" value="1"/>
</dbReference>
<reference evidence="2 3" key="1">
    <citation type="journal article" date="2014" name="Int. J. Syst. Evol. Microbiol.">
        <title>Complete genome sequence of Corynebacterium casei LMG S-19264T (=DSM 44701T), isolated from a smear-ripened cheese.</title>
        <authorList>
            <consortium name="US DOE Joint Genome Institute (JGI-PGF)"/>
            <person name="Walter F."/>
            <person name="Albersmeier A."/>
            <person name="Kalinowski J."/>
            <person name="Ruckert C."/>
        </authorList>
    </citation>
    <scope>NUCLEOTIDE SEQUENCE [LARGE SCALE GENOMIC DNA]</scope>
    <source>
        <strain evidence="2 3">NBRC 111766</strain>
    </source>
</reference>
<gene>
    <name evidence="1 2" type="primary">rlmJ</name>
    <name evidence="2" type="ORF">GCM10010873_29540</name>
</gene>
<keyword evidence="1" id="KW-0949">S-adenosyl-L-methionine</keyword>
<comment type="caution">
    <text evidence="2">The sequence shown here is derived from an EMBL/GenBank/DDBJ whole genome shotgun (WGS) entry which is preliminary data.</text>
</comment>
<dbReference type="AlphaFoldDB" id="A0AA37X375"/>
<keyword evidence="1 2" id="KW-0489">Methyltransferase</keyword>